<protein>
    <recommendedName>
        <fullName evidence="1">J domain-containing protein</fullName>
    </recommendedName>
</protein>
<dbReference type="SUPFAM" id="SSF46565">
    <property type="entry name" value="Chaperone J-domain"/>
    <property type="match status" value="1"/>
</dbReference>
<dbReference type="PRINTS" id="PR00625">
    <property type="entry name" value="JDOMAIN"/>
</dbReference>
<proteinExistence type="predicted"/>
<dbReference type="PROSITE" id="PS50076">
    <property type="entry name" value="DNAJ_2"/>
    <property type="match status" value="1"/>
</dbReference>
<evidence type="ECO:0000259" key="1">
    <source>
        <dbReference type="PROSITE" id="PS50076"/>
    </source>
</evidence>
<evidence type="ECO:0000313" key="2">
    <source>
        <dbReference type="EMBL" id="KKS57105.1"/>
    </source>
</evidence>
<dbReference type="EMBL" id="LCDO01000003">
    <property type="protein sequence ID" value="KKS57105.1"/>
    <property type="molecule type" value="Genomic_DNA"/>
</dbReference>
<dbReference type="CDD" id="cd06257">
    <property type="entry name" value="DnaJ"/>
    <property type="match status" value="1"/>
</dbReference>
<dbReference type="Gene3D" id="1.10.287.110">
    <property type="entry name" value="DnaJ domain"/>
    <property type="match status" value="1"/>
</dbReference>
<dbReference type="InterPro" id="IPR001623">
    <property type="entry name" value="DnaJ_domain"/>
</dbReference>
<dbReference type="SMART" id="SM00271">
    <property type="entry name" value="DnaJ"/>
    <property type="match status" value="1"/>
</dbReference>
<organism evidence="2 3">
    <name type="scientific">Candidatus Magasanikbacteria bacterium GW2011_GWA2_42_32</name>
    <dbReference type="NCBI Taxonomy" id="1619039"/>
    <lineage>
        <taxon>Bacteria</taxon>
        <taxon>Candidatus Magasanikiibacteriota</taxon>
    </lineage>
</organism>
<evidence type="ECO:0000313" key="3">
    <source>
        <dbReference type="Proteomes" id="UP000034837"/>
    </source>
</evidence>
<dbReference type="PANTHER" id="PTHR44272:SF3">
    <property type="entry name" value="J DOMAIN-CONTAINING PROTEIN"/>
    <property type="match status" value="1"/>
</dbReference>
<dbReference type="PANTHER" id="PTHR44272">
    <property type="entry name" value="DNAJ DOMAIN (PROKARYOTIC HEAT SHOCK PROTEIN)"/>
    <property type="match status" value="1"/>
</dbReference>
<dbReference type="Proteomes" id="UP000034837">
    <property type="component" value="Unassembled WGS sequence"/>
</dbReference>
<feature type="domain" description="J" evidence="1">
    <location>
        <begin position="6"/>
        <end position="71"/>
    </location>
</feature>
<dbReference type="InterPro" id="IPR036869">
    <property type="entry name" value="J_dom_sf"/>
</dbReference>
<gene>
    <name evidence="2" type="ORF">UV20_C0003G0045</name>
</gene>
<dbReference type="AlphaFoldDB" id="A0A0G1A7U3"/>
<accession>A0A0G1A7U3</accession>
<comment type="caution">
    <text evidence="2">The sequence shown here is derived from an EMBL/GenBank/DDBJ whole genome shotgun (WGS) entry which is preliminary data.</text>
</comment>
<dbReference type="InterPro" id="IPR052812">
    <property type="entry name" value="Plant_DnaJ_domain"/>
</dbReference>
<dbReference type="Pfam" id="PF00226">
    <property type="entry name" value="DnaJ"/>
    <property type="match status" value="1"/>
</dbReference>
<reference evidence="2 3" key="1">
    <citation type="journal article" date="2015" name="Nature">
        <title>rRNA introns, odd ribosomes, and small enigmatic genomes across a large radiation of phyla.</title>
        <authorList>
            <person name="Brown C.T."/>
            <person name="Hug L.A."/>
            <person name="Thomas B.C."/>
            <person name="Sharon I."/>
            <person name="Castelle C.J."/>
            <person name="Singh A."/>
            <person name="Wilkins M.J."/>
            <person name="Williams K.H."/>
            <person name="Banfield J.F."/>
        </authorList>
    </citation>
    <scope>NUCLEOTIDE SEQUENCE [LARGE SCALE GENOMIC DNA]</scope>
</reference>
<name>A0A0G1A7U3_9BACT</name>
<sequence length="98" mass="10992">MKEDFDPYKTLGVSETSGDDDVKRAFRGLAAHCHPDLYPGDPTKEEDYKQLVEAYQMVDTKEKRRQLREKAKASLGQGASGAVTSYLARRLGLKEGDR</sequence>